<feature type="domain" description="MRH" evidence="19">
    <location>
        <begin position="36"/>
        <end position="187"/>
    </location>
</feature>
<dbReference type="InterPro" id="IPR018939">
    <property type="entry name" value="Autophagy-rel_prot_27"/>
</dbReference>
<sequence>MRLFVHATWRFSFLTFPFAMQVATIVLMFCFTFVINGCLVANEKATWNITSLAYNPGEYAPKEFYFGGAAGGNQYYINFCKPVSQKDLKKCHTRGGDSLACQQGIDGTFHSAGRIALNVPYQKVQEGQQGVAIQYVGGDYCPLFGKKRTTTIHLTCDPSVPTILIEGVTEDRCDYTIRAKSQYACASRFPSLVRNGQQETGPRLCCVYKTADDFETSICVEGDQSCPVIESFTLERSQPVQHCRRCTPRNSNDYRD</sequence>
<evidence type="ECO:0000256" key="8">
    <source>
        <dbReference type="ARBA" id="ARBA00022692"/>
    </source>
</evidence>
<proteinExistence type="inferred from homology"/>
<evidence type="ECO:0000256" key="2">
    <source>
        <dbReference type="ARBA" id="ARBA00004358"/>
    </source>
</evidence>
<evidence type="ECO:0000256" key="7">
    <source>
        <dbReference type="ARBA" id="ARBA00022448"/>
    </source>
</evidence>
<name>A0A7S4I053_9EUKA</name>
<dbReference type="SUPFAM" id="SSF50911">
    <property type="entry name" value="Mannose 6-phosphate receptor domain"/>
    <property type="match status" value="1"/>
</dbReference>
<evidence type="ECO:0000256" key="14">
    <source>
        <dbReference type="ARBA" id="ARBA00023128"/>
    </source>
</evidence>
<evidence type="ECO:0000256" key="10">
    <source>
        <dbReference type="ARBA" id="ARBA00022927"/>
    </source>
</evidence>
<evidence type="ECO:0000256" key="17">
    <source>
        <dbReference type="ARBA" id="ARBA00023329"/>
    </source>
</evidence>
<organism evidence="20">
    <name type="scientific">Vannella robusta</name>
    <dbReference type="NCBI Taxonomy" id="1487602"/>
    <lineage>
        <taxon>Eukaryota</taxon>
        <taxon>Amoebozoa</taxon>
        <taxon>Discosea</taxon>
        <taxon>Flabellinia</taxon>
        <taxon>Vannellidae</taxon>
        <taxon>Vannella</taxon>
    </lineage>
</organism>
<keyword evidence="12" id="KW-0072">Autophagy</keyword>
<keyword evidence="16" id="KW-1015">Disulfide bond</keyword>
<evidence type="ECO:0000313" key="20">
    <source>
        <dbReference type="EMBL" id="CAE2214325.1"/>
    </source>
</evidence>
<dbReference type="GO" id="GO:0006914">
    <property type="term" value="P:autophagy"/>
    <property type="evidence" value="ECO:0007669"/>
    <property type="project" value="UniProtKB-KW"/>
</dbReference>
<evidence type="ECO:0000256" key="11">
    <source>
        <dbReference type="ARBA" id="ARBA00022989"/>
    </source>
</evidence>
<dbReference type="PANTHER" id="PTHR15071">
    <property type="entry name" value="MANNOSE-6-PHOSPHATE RECEPTOR FAMILY MEMBER"/>
    <property type="match status" value="1"/>
</dbReference>
<reference evidence="20" key="1">
    <citation type="submission" date="2021-01" db="EMBL/GenBank/DDBJ databases">
        <authorList>
            <person name="Corre E."/>
            <person name="Pelletier E."/>
            <person name="Niang G."/>
            <person name="Scheremetjew M."/>
            <person name="Finn R."/>
            <person name="Kale V."/>
            <person name="Holt S."/>
            <person name="Cochrane G."/>
            <person name="Meng A."/>
            <person name="Brown T."/>
            <person name="Cohen L."/>
        </authorList>
    </citation>
    <scope>NUCLEOTIDE SEQUENCE</scope>
    <source>
        <strain evidence="20">DIVA3 518/3/11/1/6</strain>
    </source>
</reference>
<evidence type="ECO:0000256" key="13">
    <source>
        <dbReference type="ARBA" id="ARBA00023034"/>
    </source>
</evidence>
<dbReference type="EMBL" id="HBKP01009248">
    <property type="protein sequence ID" value="CAE2214325.1"/>
    <property type="molecule type" value="Transcribed_RNA"/>
</dbReference>
<dbReference type="GO" id="GO:0034045">
    <property type="term" value="C:phagophore assembly site membrane"/>
    <property type="evidence" value="ECO:0007669"/>
    <property type="project" value="UniProtKB-SubCell"/>
</dbReference>
<dbReference type="GO" id="GO:0010008">
    <property type="term" value="C:endosome membrane"/>
    <property type="evidence" value="ECO:0007669"/>
    <property type="project" value="UniProtKB-SubCell"/>
</dbReference>
<evidence type="ECO:0000256" key="1">
    <source>
        <dbReference type="ARBA" id="ARBA00004304"/>
    </source>
</evidence>
<comment type="similarity">
    <text evidence="5">Belongs to the ATG27 family.</text>
</comment>
<keyword evidence="15 18" id="KW-0472">Membrane</keyword>
<dbReference type="InterPro" id="IPR044865">
    <property type="entry name" value="MRH_dom"/>
</dbReference>
<feature type="transmembrane region" description="Helical" evidence="18">
    <location>
        <begin position="12"/>
        <end position="35"/>
    </location>
</feature>
<evidence type="ECO:0000256" key="16">
    <source>
        <dbReference type="ARBA" id="ARBA00023157"/>
    </source>
</evidence>
<dbReference type="PROSITE" id="PS51914">
    <property type="entry name" value="MRH"/>
    <property type="match status" value="1"/>
</dbReference>
<evidence type="ECO:0000256" key="15">
    <source>
        <dbReference type="ARBA" id="ARBA00023136"/>
    </source>
</evidence>
<keyword evidence="13" id="KW-0333">Golgi apparatus</keyword>
<keyword evidence="14" id="KW-0496">Mitochondrion</keyword>
<evidence type="ECO:0000259" key="19">
    <source>
        <dbReference type="PROSITE" id="PS51914"/>
    </source>
</evidence>
<dbReference type="PANTHER" id="PTHR15071:SF0">
    <property type="entry name" value="MANNOSE 6-PHOSPHATE RECEPTOR-LIKE PROTEIN 1"/>
    <property type="match status" value="1"/>
</dbReference>
<evidence type="ECO:0000256" key="4">
    <source>
        <dbReference type="ARBA" id="ARBA00004472"/>
    </source>
</evidence>
<accession>A0A7S4I053</accession>
<keyword evidence="10" id="KW-0653">Protein transport</keyword>
<protein>
    <recommendedName>
        <fullName evidence="6">Autophagy-related protein 27</fullName>
    </recommendedName>
</protein>
<dbReference type="InterPro" id="IPR009011">
    <property type="entry name" value="Man6P_isomerase_rcpt-bd_dom_sf"/>
</dbReference>
<evidence type="ECO:0000256" key="3">
    <source>
        <dbReference type="ARBA" id="ARBA00004394"/>
    </source>
</evidence>
<evidence type="ECO:0000256" key="18">
    <source>
        <dbReference type="SAM" id="Phobius"/>
    </source>
</evidence>
<evidence type="ECO:0000256" key="6">
    <source>
        <dbReference type="ARBA" id="ARBA00013776"/>
    </source>
</evidence>
<keyword evidence="7" id="KW-0813">Transport</keyword>
<dbReference type="Gene3D" id="2.70.130.10">
    <property type="entry name" value="Mannose-6-phosphate receptor binding domain"/>
    <property type="match status" value="1"/>
</dbReference>
<dbReference type="Pfam" id="PF09451">
    <property type="entry name" value="ATG27"/>
    <property type="match status" value="1"/>
</dbReference>
<keyword evidence="17" id="KW-0968">Cytoplasmic vesicle</keyword>
<dbReference type="GO" id="GO:0031966">
    <property type="term" value="C:mitochondrial membrane"/>
    <property type="evidence" value="ECO:0007669"/>
    <property type="project" value="UniProtKB-SubCell"/>
</dbReference>
<keyword evidence="8 18" id="KW-0812">Transmembrane</keyword>
<dbReference type="GO" id="GO:0015031">
    <property type="term" value="P:protein transport"/>
    <property type="evidence" value="ECO:0007669"/>
    <property type="project" value="UniProtKB-KW"/>
</dbReference>
<dbReference type="GO" id="GO:0000139">
    <property type="term" value="C:Golgi membrane"/>
    <property type="evidence" value="ECO:0007669"/>
    <property type="project" value="UniProtKB-SubCell"/>
</dbReference>
<dbReference type="AlphaFoldDB" id="A0A7S4I053"/>
<keyword evidence="11 18" id="KW-1133">Transmembrane helix</keyword>
<keyword evidence="9" id="KW-0732">Signal</keyword>
<evidence type="ECO:0000256" key="12">
    <source>
        <dbReference type="ARBA" id="ARBA00023006"/>
    </source>
</evidence>
<gene>
    <name evidence="20" type="ORF">VSP0166_LOCUS6523</name>
</gene>
<evidence type="ECO:0000256" key="9">
    <source>
        <dbReference type="ARBA" id="ARBA00022729"/>
    </source>
</evidence>
<comment type="subcellular location">
    <subcellularLocation>
        <location evidence="2">Cytoplasmic vesicle membrane</location>
        <topology evidence="2">Single-pass type I membrane protein</topology>
    </subcellularLocation>
    <subcellularLocation>
        <location evidence="3">Golgi apparatus membrane</location>
    </subcellularLocation>
    <subcellularLocation>
        <location evidence="1">Mitochondrion membrane</location>
        <topology evidence="1">Single-pass membrane protein</topology>
    </subcellularLocation>
    <subcellularLocation>
        <location evidence="4">Preautophagosomal structure membrane</location>
        <topology evidence="4">Single-pass type I membrane protein</topology>
    </subcellularLocation>
</comment>
<evidence type="ECO:0000256" key="5">
    <source>
        <dbReference type="ARBA" id="ARBA00005363"/>
    </source>
</evidence>